<dbReference type="EMBL" id="LAZR01018188">
    <property type="protein sequence ID" value="KKL97358.1"/>
    <property type="molecule type" value="Genomic_DNA"/>
</dbReference>
<feature type="non-terminal residue" evidence="2">
    <location>
        <position position="589"/>
    </location>
</feature>
<dbReference type="Pfam" id="PF13086">
    <property type="entry name" value="AAA_11"/>
    <property type="match status" value="2"/>
</dbReference>
<feature type="domain" description="DNA2/NAM7 helicase helicase" evidence="1">
    <location>
        <begin position="156"/>
        <end position="253"/>
    </location>
</feature>
<sequence>MFKDMHFKFWEVYGYEMEDLIEYHSEEGIFIEIFDPTRKADEHIFEDFIKSSFITDIEPNFNDKEHWINVLQSYPLYKVLQIERKPESEWVYFKPNTYDIQRQIEAIQNLQSKPRNEHLPLLKLFVSKQRTIWPNFDNLKINNWKILTNPDYPGVKNQRNFVEIALGTPDFALLEGPPGSGKTHTICELILQAIERNLRVLLCASTHVAVDNVLENLMDRDEVIAVRIGNKESKSISPNAKKYLLSNRTATEKRRLIKKLTDLGGKKNDGQMYFLDVLKSIDGESEVERMILDNANLVCGTVIGILQHPDIKSEISTPKAVFDILIIDEASKTTLQEFIVPAMYCRKWILVGDIKQLSPFVDDLVVRKTIEGFLSDEEKNICRDAFCSWKYPKFNIIISESDPDIIELYKAQLQSLNLEFLEIDEKIEENSFDFLAHQIYIGKPEVIRKYESYLPMDALLRGEGFFPKLKYANSYWEKKFENKNYSSRYKGSFGELISWRLISLFNLRFSEKDLKKDEFLEDIKKILPNWKEDYKKENLRRDLLLLKKIAFPSLLEILQEGFHEIKAENQPYHYHRVASHGFNPEDKER</sequence>
<dbReference type="PANTHER" id="PTHR10887">
    <property type="entry name" value="DNA2/NAM7 HELICASE FAMILY"/>
    <property type="match status" value="1"/>
</dbReference>
<dbReference type="AlphaFoldDB" id="A0A0F9GF28"/>
<gene>
    <name evidence="2" type="ORF">LCGC14_1835270</name>
</gene>
<name>A0A0F9GF28_9ZZZZ</name>
<dbReference type="Gene3D" id="3.40.50.300">
    <property type="entry name" value="P-loop containing nucleotide triphosphate hydrolases"/>
    <property type="match status" value="1"/>
</dbReference>
<dbReference type="InterPro" id="IPR041677">
    <property type="entry name" value="DNA2/NAM7_AAA_11"/>
</dbReference>
<proteinExistence type="predicted"/>
<accession>A0A0F9GF28</accession>
<comment type="caution">
    <text evidence="2">The sequence shown here is derived from an EMBL/GenBank/DDBJ whole genome shotgun (WGS) entry which is preliminary data.</text>
</comment>
<dbReference type="PANTHER" id="PTHR10887:SF495">
    <property type="entry name" value="HELICASE SENATAXIN ISOFORM X1-RELATED"/>
    <property type="match status" value="1"/>
</dbReference>
<reference evidence="2" key="1">
    <citation type="journal article" date="2015" name="Nature">
        <title>Complex archaea that bridge the gap between prokaryotes and eukaryotes.</title>
        <authorList>
            <person name="Spang A."/>
            <person name="Saw J.H."/>
            <person name="Jorgensen S.L."/>
            <person name="Zaremba-Niedzwiedzka K."/>
            <person name="Martijn J."/>
            <person name="Lind A.E."/>
            <person name="van Eijk R."/>
            <person name="Schleper C."/>
            <person name="Guy L."/>
            <person name="Ettema T.J."/>
        </authorList>
    </citation>
    <scope>NUCLEOTIDE SEQUENCE</scope>
</reference>
<dbReference type="InterPro" id="IPR027417">
    <property type="entry name" value="P-loop_NTPase"/>
</dbReference>
<protein>
    <recommendedName>
        <fullName evidence="1">DNA2/NAM7 helicase helicase domain-containing protein</fullName>
    </recommendedName>
</protein>
<evidence type="ECO:0000313" key="2">
    <source>
        <dbReference type="EMBL" id="KKL97358.1"/>
    </source>
</evidence>
<dbReference type="GO" id="GO:0004386">
    <property type="term" value="F:helicase activity"/>
    <property type="evidence" value="ECO:0007669"/>
    <property type="project" value="InterPro"/>
</dbReference>
<dbReference type="InterPro" id="IPR045055">
    <property type="entry name" value="DNA2/NAM7-like"/>
</dbReference>
<feature type="domain" description="DNA2/NAM7 helicase helicase" evidence="1">
    <location>
        <begin position="284"/>
        <end position="361"/>
    </location>
</feature>
<organism evidence="2">
    <name type="scientific">marine sediment metagenome</name>
    <dbReference type="NCBI Taxonomy" id="412755"/>
    <lineage>
        <taxon>unclassified sequences</taxon>
        <taxon>metagenomes</taxon>
        <taxon>ecological metagenomes</taxon>
    </lineage>
</organism>
<evidence type="ECO:0000259" key="1">
    <source>
        <dbReference type="Pfam" id="PF13086"/>
    </source>
</evidence>
<dbReference type="SUPFAM" id="SSF52540">
    <property type="entry name" value="P-loop containing nucleoside triphosphate hydrolases"/>
    <property type="match status" value="1"/>
</dbReference>